<feature type="transmembrane region" description="Helical" evidence="1">
    <location>
        <begin position="148"/>
        <end position="169"/>
    </location>
</feature>
<gene>
    <name evidence="3" type="ORF">HMPREF2130_01550</name>
</gene>
<dbReference type="InterPro" id="IPR037185">
    <property type="entry name" value="EmrE-like"/>
</dbReference>
<protein>
    <submittedName>
        <fullName evidence="3">Membrane protein</fullName>
    </submittedName>
</protein>
<reference evidence="3 4" key="1">
    <citation type="submission" date="2014-07" db="EMBL/GenBank/DDBJ databases">
        <authorList>
            <person name="McCorrison J."/>
            <person name="Sanka R."/>
            <person name="Torralba M."/>
            <person name="Gillis M."/>
            <person name="Haft D.H."/>
            <person name="Methe B."/>
            <person name="Sutton G."/>
            <person name="Nelson K.E."/>
        </authorList>
    </citation>
    <scope>NUCLEOTIDE SEQUENCE [LARGE SCALE GENOMIC DNA]</scope>
    <source>
        <strain evidence="3 4">DNF00040</strain>
    </source>
</reference>
<feature type="transmembrane region" description="Helical" evidence="1">
    <location>
        <begin position="36"/>
        <end position="59"/>
    </location>
</feature>
<evidence type="ECO:0000313" key="3">
    <source>
        <dbReference type="EMBL" id="KGF32046.1"/>
    </source>
</evidence>
<dbReference type="Pfam" id="PF00892">
    <property type="entry name" value="EamA"/>
    <property type="match status" value="2"/>
</dbReference>
<proteinExistence type="predicted"/>
<accession>A0A095ZCD3</accession>
<evidence type="ECO:0000256" key="1">
    <source>
        <dbReference type="SAM" id="Phobius"/>
    </source>
</evidence>
<feature type="transmembrane region" description="Helical" evidence="1">
    <location>
        <begin position="244"/>
        <end position="264"/>
    </location>
</feature>
<comment type="caution">
    <text evidence="3">The sequence shown here is derived from an EMBL/GenBank/DDBJ whole genome shotgun (WGS) entry which is preliminary data.</text>
</comment>
<dbReference type="eggNOG" id="COG0697">
    <property type="taxonomic scope" value="Bacteria"/>
</dbReference>
<organism evidence="3 4">
    <name type="scientific">Oligella urethralis DNF00040</name>
    <dbReference type="NCBI Taxonomy" id="1401065"/>
    <lineage>
        <taxon>Bacteria</taxon>
        <taxon>Pseudomonadati</taxon>
        <taxon>Pseudomonadota</taxon>
        <taxon>Betaproteobacteria</taxon>
        <taxon>Burkholderiales</taxon>
        <taxon>Alcaligenaceae</taxon>
        <taxon>Oligella</taxon>
    </lineage>
</organism>
<keyword evidence="1" id="KW-0472">Membrane</keyword>
<feature type="transmembrane region" description="Helical" evidence="1">
    <location>
        <begin position="71"/>
        <end position="95"/>
    </location>
</feature>
<evidence type="ECO:0000313" key="4">
    <source>
        <dbReference type="Proteomes" id="UP000029629"/>
    </source>
</evidence>
<dbReference type="AlphaFoldDB" id="A0A095ZCD3"/>
<dbReference type="OrthoDB" id="8584557at2"/>
<feature type="transmembrane region" description="Helical" evidence="1">
    <location>
        <begin position="213"/>
        <end position="232"/>
    </location>
</feature>
<dbReference type="GO" id="GO:0016020">
    <property type="term" value="C:membrane"/>
    <property type="evidence" value="ECO:0007669"/>
    <property type="project" value="InterPro"/>
</dbReference>
<sequence length="308" mass="33877">MSTTARPLVGIALVILSTWALSSLDAGGKWLMQYGLPLVVLSWVRYLIHAVLVLMFTLPSRGLSIFKSKRLGFQIIRGTAVLTATMTFFSALRYLPQAEATAINFLAPLLVLCLAPFVLKEPPRLYRWVAALCGFIGVMVIVRPGSGLHPLGVMFGLMTAGIFSLQFIVTRQLAEDDSMTTLLWTGLIGTAISSVLVLFYVDELVSIIGAYHYLDWLVLLSTGIFGTLGHWLQIKAYQHAPASLLAPFVYLQIVGAATIAWLIWRQFPDAMSWLGILIVCASGVSASLIEWRHNQATKRLVQQALAEQ</sequence>
<keyword evidence="1" id="KW-0812">Transmembrane</keyword>
<dbReference type="SUPFAM" id="SSF103481">
    <property type="entry name" value="Multidrug resistance efflux transporter EmrE"/>
    <property type="match status" value="2"/>
</dbReference>
<name>A0A095ZCD3_9BURK</name>
<feature type="domain" description="EamA" evidence="2">
    <location>
        <begin position="151"/>
        <end position="282"/>
    </location>
</feature>
<dbReference type="InterPro" id="IPR000620">
    <property type="entry name" value="EamA_dom"/>
</dbReference>
<feature type="transmembrane region" description="Helical" evidence="1">
    <location>
        <begin position="270"/>
        <end position="289"/>
    </location>
</feature>
<dbReference type="GeneID" id="93428585"/>
<feature type="transmembrane region" description="Helical" evidence="1">
    <location>
        <begin position="125"/>
        <end position="142"/>
    </location>
</feature>
<dbReference type="EMBL" id="JRNI01000008">
    <property type="protein sequence ID" value="KGF32046.1"/>
    <property type="molecule type" value="Genomic_DNA"/>
</dbReference>
<keyword evidence="1" id="KW-1133">Transmembrane helix</keyword>
<feature type="transmembrane region" description="Helical" evidence="1">
    <location>
        <begin position="181"/>
        <end position="201"/>
    </location>
</feature>
<feature type="domain" description="EamA" evidence="2">
    <location>
        <begin position="9"/>
        <end position="142"/>
    </location>
</feature>
<dbReference type="RefSeq" id="WP_018026857.1">
    <property type="nucleotide sequence ID" value="NZ_JRNI01000008.1"/>
</dbReference>
<keyword evidence="4" id="KW-1185">Reference proteome</keyword>
<evidence type="ECO:0000259" key="2">
    <source>
        <dbReference type="Pfam" id="PF00892"/>
    </source>
</evidence>
<dbReference type="PANTHER" id="PTHR22911">
    <property type="entry name" value="ACYL-MALONYL CONDENSING ENZYME-RELATED"/>
    <property type="match status" value="1"/>
</dbReference>
<dbReference type="Proteomes" id="UP000029629">
    <property type="component" value="Unassembled WGS sequence"/>
</dbReference>
<feature type="transmembrane region" description="Helical" evidence="1">
    <location>
        <begin position="101"/>
        <end position="118"/>
    </location>
</feature>
<dbReference type="PANTHER" id="PTHR22911:SF103">
    <property type="entry name" value="BLR2811 PROTEIN"/>
    <property type="match status" value="1"/>
</dbReference>